<gene>
    <name evidence="1" type="ORF">G2W53_040762</name>
</gene>
<keyword evidence="2" id="KW-1185">Reference proteome</keyword>
<comment type="caution">
    <text evidence="1">The sequence shown here is derived from an EMBL/GenBank/DDBJ whole genome shotgun (WGS) entry which is preliminary data.</text>
</comment>
<dbReference type="AlphaFoldDB" id="A0A834W0S5"/>
<dbReference type="EMBL" id="JAAIUW010000013">
    <property type="protein sequence ID" value="KAF7801651.1"/>
    <property type="molecule type" value="Genomic_DNA"/>
</dbReference>
<evidence type="ECO:0000313" key="1">
    <source>
        <dbReference type="EMBL" id="KAF7801651.1"/>
    </source>
</evidence>
<name>A0A834W0S5_9FABA</name>
<reference evidence="1" key="1">
    <citation type="submission" date="2020-09" db="EMBL/GenBank/DDBJ databases">
        <title>Genome-Enabled Discovery of Anthraquinone Biosynthesis in Senna tora.</title>
        <authorList>
            <person name="Kang S.-H."/>
            <person name="Pandey R.P."/>
            <person name="Lee C.-M."/>
            <person name="Sim J.-S."/>
            <person name="Jeong J.-T."/>
            <person name="Choi B.-S."/>
            <person name="Jung M."/>
            <person name="Ginzburg D."/>
            <person name="Zhao K."/>
            <person name="Won S.Y."/>
            <person name="Oh T.-J."/>
            <person name="Yu Y."/>
            <person name="Kim N.-H."/>
            <person name="Lee O.R."/>
            <person name="Lee T.-H."/>
            <person name="Bashyal P."/>
            <person name="Kim T.-S."/>
            <person name="Lee W.-H."/>
            <person name="Kawkins C."/>
            <person name="Kim C.-K."/>
            <person name="Kim J.S."/>
            <person name="Ahn B.O."/>
            <person name="Rhee S.Y."/>
            <person name="Sohng J.K."/>
        </authorList>
    </citation>
    <scope>NUCLEOTIDE SEQUENCE</scope>
    <source>
        <tissue evidence="1">Leaf</tissue>
    </source>
</reference>
<protein>
    <submittedName>
        <fullName evidence="1">Uncharacterized protein</fullName>
    </submittedName>
</protein>
<proteinExistence type="predicted"/>
<dbReference type="Proteomes" id="UP000634136">
    <property type="component" value="Unassembled WGS sequence"/>
</dbReference>
<accession>A0A834W0S5</accession>
<evidence type="ECO:0000313" key="2">
    <source>
        <dbReference type="Proteomes" id="UP000634136"/>
    </source>
</evidence>
<sequence>MFCWRQRILGFLDGVLIAVQTLASTSICGILHSIIVGRGVHRAEKPDPVTSGRPLSLRSVLSHLDPVSQAASPSPRGSRTEAQLTAHEGSAHFLLFPLTPTLTFTAGRLHGELDYQGRRQSRSRSTSLQDPIAIGFDFSDLQISLLDIVNFNSSSFCVLCYCV</sequence>
<organism evidence="1 2">
    <name type="scientific">Senna tora</name>
    <dbReference type="NCBI Taxonomy" id="362788"/>
    <lineage>
        <taxon>Eukaryota</taxon>
        <taxon>Viridiplantae</taxon>
        <taxon>Streptophyta</taxon>
        <taxon>Embryophyta</taxon>
        <taxon>Tracheophyta</taxon>
        <taxon>Spermatophyta</taxon>
        <taxon>Magnoliopsida</taxon>
        <taxon>eudicotyledons</taxon>
        <taxon>Gunneridae</taxon>
        <taxon>Pentapetalae</taxon>
        <taxon>rosids</taxon>
        <taxon>fabids</taxon>
        <taxon>Fabales</taxon>
        <taxon>Fabaceae</taxon>
        <taxon>Caesalpinioideae</taxon>
        <taxon>Cassia clade</taxon>
        <taxon>Senna</taxon>
    </lineage>
</organism>